<keyword evidence="4" id="KW-0812">Transmembrane</keyword>
<dbReference type="PANTHER" id="PTHR24286:SF259">
    <property type="entry name" value="CYTOCHROME P450"/>
    <property type="match status" value="1"/>
</dbReference>
<name>A0A1E5USQ2_9POAL</name>
<dbReference type="GO" id="GO:0010268">
    <property type="term" value="P:brassinosteroid homeostasis"/>
    <property type="evidence" value="ECO:0007669"/>
    <property type="project" value="TreeGrafter"/>
</dbReference>
<dbReference type="GO" id="GO:0016132">
    <property type="term" value="P:brassinosteroid biosynthetic process"/>
    <property type="evidence" value="ECO:0007669"/>
    <property type="project" value="TreeGrafter"/>
</dbReference>
<dbReference type="PROSITE" id="PS00086">
    <property type="entry name" value="CYTOCHROME_P450"/>
    <property type="match status" value="1"/>
</dbReference>
<comment type="similarity">
    <text evidence="3">Belongs to the cytochrome P450 family.</text>
</comment>
<evidence type="ECO:0000313" key="6">
    <source>
        <dbReference type="Proteomes" id="UP000095767"/>
    </source>
</evidence>
<dbReference type="InterPro" id="IPR036396">
    <property type="entry name" value="Cyt_P450_sf"/>
</dbReference>
<keyword evidence="2 3" id="KW-0408">Iron</keyword>
<gene>
    <name evidence="5" type="ORF">BAE44_0023081</name>
</gene>
<dbReference type="GO" id="GO:0005506">
    <property type="term" value="F:iron ion binding"/>
    <property type="evidence" value="ECO:0007669"/>
    <property type="project" value="InterPro"/>
</dbReference>
<feature type="transmembrane region" description="Helical" evidence="4">
    <location>
        <begin position="309"/>
        <end position="333"/>
    </location>
</feature>
<dbReference type="PANTHER" id="PTHR24286">
    <property type="entry name" value="CYTOCHROME P450 26"/>
    <property type="match status" value="1"/>
</dbReference>
<keyword evidence="4" id="KW-0472">Membrane</keyword>
<keyword evidence="1 3" id="KW-0479">Metal-binding</keyword>
<reference evidence="5 6" key="1">
    <citation type="submission" date="2016-09" db="EMBL/GenBank/DDBJ databases">
        <title>The draft genome of Dichanthelium oligosanthes: A C3 panicoid grass species.</title>
        <authorList>
            <person name="Studer A.J."/>
            <person name="Schnable J.C."/>
            <person name="Brutnell T.P."/>
        </authorList>
    </citation>
    <scope>NUCLEOTIDE SEQUENCE [LARGE SCALE GENOMIC DNA]</scope>
    <source>
        <strain evidence="6">cv. Kellogg 1175</strain>
        <tissue evidence="5">Leaf</tissue>
    </source>
</reference>
<evidence type="ECO:0000256" key="2">
    <source>
        <dbReference type="ARBA" id="ARBA00023004"/>
    </source>
</evidence>
<accession>A0A1E5USQ2</accession>
<comment type="caution">
    <text evidence="5">The sequence shown here is derived from an EMBL/GenBank/DDBJ whole genome shotgun (WGS) entry which is preliminary data.</text>
</comment>
<dbReference type="Gene3D" id="1.10.630.10">
    <property type="entry name" value="Cytochrome P450"/>
    <property type="match status" value="2"/>
</dbReference>
<evidence type="ECO:0000256" key="4">
    <source>
        <dbReference type="SAM" id="Phobius"/>
    </source>
</evidence>
<dbReference type="GO" id="GO:0016705">
    <property type="term" value="F:oxidoreductase activity, acting on paired donors, with incorporation or reduction of molecular oxygen"/>
    <property type="evidence" value="ECO:0007669"/>
    <property type="project" value="InterPro"/>
</dbReference>
<keyword evidence="3" id="KW-0349">Heme</keyword>
<keyword evidence="3" id="KW-0503">Monooxygenase</keyword>
<dbReference type="Proteomes" id="UP000095767">
    <property type="component" value="Unassembled WGS sequence"/>
</dbReference>
<dbReference type="SUPFAM" id="SSF48264">
    <property type="entry name" value="Cytochrome P450"/>
    <property type="match status" value="1"/>
</dbReference>
<protein>
    <submittedName>
        <fullName evidence="5">Cytochrome P450 87A3</fullName>
    </submittedName>
</protein>
<keyword evidence="4" id="KW-1133">Transmembrane helix</keyword>
<dbReference type="Pfam" id="PF00067">
    <property type="entry name" value="p450"/>
    <property type="match status" value="2"/>
</dbReference>
<keyword evidence="6" id="KW-1185">Reference proteome</keyword>
<keyword evidence="3" id="KW-0560">Oxidoreductase</keyword>
<evidence type="ECO:0000313" key="5">
    <source>
        <dbReference type="EMBL" id="OEL15901.1"/>
    </source>
</evidence>
<evidence type="ECO:0000256" key="3">
    <source>
        <dbReference type="RuleBase" id="RU000461"/>
    </source>
</evidence>
<dbReference type="GO" id="GO:0020037">
    <property type="term" value="F:heme binding"/>
    <property type="evidence" value="ECO:0007669"/>
    <property type="project" value="InterPro"/>
</dbReference>
<feature type="transmembrane region" description="Helical" evidence="4">
    <location>
        <begin position="265"/>
        <end position="286"/>
    </location>
</feature>
<dbReference type="AlphaFoldDB" id="A0A1E5USQ2"/>
<organism evidence="5 6">
    <name type="scientific">Dichanthelium oligosanthes</name>
    <dbReference type="NCBI Taxonomy" id="888268"/>
    <lineage>
        <taxon>Eukaryota</taxon>
        <taxon>Viridiplantae</taxon>
        <taxon>Streptophyta</taxon>
        <taxon>Embryophyta</taxon>
        <taxon>Tracheophyta</taxon>
        <taxon>Spermatophyta</taxon>
        <taxon>Magnoliopsida</taxon>
        <taxon>Liliopsida</taxon>
        <taxon>Poales</taxon>
        <taxon>Poaceae</taxon>
        <taxon>PACMAD clade</taxon>
        <taxon>Panicoideae</taxon>
        <taxon>Panicodae</taxon>
        <taxon>Paniceae</taxon>
        <taxon>Dichantheliinae</taxon>
        <taxon>Dichanthelium</taxon>
    </lineage>
</organism>
<sequence>MEEQHVVAEAVYALLYSVSTLVAAWLLHWVYRWRNPPCGGGKLPPGSMGFPIIGETFQFFRPSPSLDVPAFYKLRLKRYGPVFKTSLVGQPVVVSMDAELNRFIFQQEGKLFRSWYPETSNNIFGKESISSNAGTLHRYARSLATWHFGIENLKGAFLAELGGAIADSLRAWKLISLDVVRARELRKNFDTFFQGLIAFPLYLPGTTFYRCMQGRKKVQNLLTDMLKERLSTPEKRTGDLLDVIIEDLRSEKPVASEKFSMDTMAAFLFASFATISSSLTVAMKFLTDHPKVIEALMEEDKRSKMLKNFIPFGGGIRLCVGAEFSKVLIALFLHSLMSKYRWREIKGGDVLRVSEIVFPEGYHIQLLPRT</sequence>
<proteinExistence type="inferred from homology"/>
<dbReference type="EMBL" id="LWDX02065085">
    <property type="protein sequence ID" value="OEL15901.1"/>
    <property type="molecule type" value="Genomic_DNA"/>
</dbReference>
<feature type="transmembrane region" description="Helical" evidence="4">
    <location>
        <begin position="6"/>
        <end position="27"/>
    </location>
</feature>
<dbReference type="OrthoDB" id="1372046at2759"/>
<dbReference type="GO" id="GO:0016125">
    <property type="term" value="P:sterol metabolic process"/>
    <property type="evidence" value="ECO:0007669"/>
    <property type="project" value="TreeGrafter"/>
</dbReference>
<evidence type="ECO:0000256" key="1">
    <source>
        <dbReference type="ARBA" id="ARBA00022723"/>
    </source>
</evidence>
<dbReference type="InterPro" id="IPR017972">
    <property type="entry name" value="Cyt_P450_CS"/>
</dbReference>
<dbReference type="GO" id="GO:0004497">
    <property type="term" value="F:monooxygenase activity"/>
    <property type="evidence" value="ECO:0007669"/>
    <property type="project" value="UniProtKB-KW"/>
</dbReference>
<dbReference type="STRING" id="888268.A0A1E5USQ2"/>
<dbReference type="InterPro" id="IPR001128">
    <property type="entry name" value="Cyt_P450"/>
</dbReference>